<dbReference type="PDB" id="8P4T">
    <property type="method" value="EM"/>
    <property type="resolution" value="2.96 A"/>
    <property type="chains" value="A/B/C=59-221, SA/SB/SC=1-58, a/b/c=222-454"/>
</dbReference>
<keyword evidence="16 23" id="KW-1133">Transmembrane helix</keyword>
<evidence type="ECO:0000256" key="18">
    <source>
        <dbReference type="ARBA" id="ARBA00023157"/>
    </source>
</evidence>
<dbReference type="EMDB" id="EMD-17428"/>
<dbReference type="Proteomes" id="UP000201247">
    <property type="component" value="Genome"/>
</dbReference>
<evidence type="ECO:0007829" key="27">
    <source>
        <dbReference type="PDB" id="6GH8"/>
    </source>
</evidence>
<keyword evidence="17 23" id="KW-0472">Membrane</keyword>
<keyword evidence="8" id="KW-0479">Metal-binding</keyword>
<evidence type="ECO:0000256" key="19">
    <source>
        <dbReference type="ARBA" id="ARBA00023180"/>
    </source>
</evidence>
<reference evidence="24 26" key="1">
    <citation type="journal article" date="2009" name="PLoS Pathog.">
        <title>Genetic detection and characterization of Lujo virus, a new hemorrhagic fever-associated arenavirus from southern Africa.</title>
        <authorList>
            <person name="Briese T."/>
            <person name="Paweska J.T."/>
            <person name="McMullan L.K."/>
            <person name="Hutchison S.K."/>
            <person name="Street C."/>
            <person name="Palacios G."/>
            <person name="Khristova M.L."/>
            <person name="Weyer J."/>
            <person name="Swanepoel R."/>
            <person name="Egholm M."/>
            <person name="Nichol S.T."/>
            <person name="Lipkin W.I."/>
        </authorList>
    </citation>
    <scope>NUCLEOTIDE SEQUENCE [LARGE SCALE GENOMIC DNA]</scope>
</reference>
<organism evidence="24 26">
    <name type="scientific">Mammarenavirus lujoense</name>
    <dbReference type="NCBI Taxonomy" id="3052314"/>
    <lineage>
        <taxon>Viruses</taxon>
        <taxon>Riboviria</taxon>
        <taxon>Orthornavirae</taxon>
        <taxon>Negarnaviricota</taxon>
        <taxon>Polyploviricotina</taxon>
        <taxon>Bunyaviricetes</taxon>
        <taxon>Hareavirales</taxon>
        <taxon>Arenaviridae</taxon>
        <taxon>Mammarenavirus</taxon>
    </lineage>
</organism>
<feature type="glycosylation site" description="N-linked (GlcNAc...) asparagine" evidence="28">
    <location>
        <position position="352"/>
    </location>
</feature>
<dbReference type="EMBL" id="JX017360">
    <property type="protein sequence ID" value="AFP21514.1"/>
    <property type="molecule type" value="Genomic_RNA"/>
</dbReference>
<evidence type="ECO:0000256" key="10">
    <source>
        <dbReference type="ARBA" id="ARBA00022812"/>
    </source>
</evidence>
<dbReference type="GO" id="GO:0039654">
    <property type="term" value="P:fusion of virus membrane with host endosome membrane"/>
    <property type="evidence" value="ECO:0007669"/>
    <property type="project" value="UniProtKB-KW"/>
</dbReference>
<evidence type="ECO:0000256" key="11">
    <source>
        <dbReference type="ARBA" id="ARBA00022833"/>
    </source>
</evidence>
<dbReference type="GeneID" id="7956399"/>
<feature type="disulfide bond" evidence="27 28">
    <location>
        <begin position="111"/>
        <end position="145"/>
    </location>
</feature>
<feature type="glycosylation site" description="N-linked (GlcNAc...) asparagine" evidence="28">
    <location>
        <position position="327"/>
    </location>
</feature>
<evidence type="ECO:0000313" key="26">
    <source>
        <dbReference type="Proteomes" id="UP000201247"/>
    </source>
</evidence>
<evidence type="ECO:0000256" key="14">
    <source>
        <dbReference type="ARBA" id="ARBA00022879"/>
    </source>
</evidence>
<protein>
    <submittedName>
        <fullName evidence="24">Glycoprotein</fullName>
    </submittedName>
</protein>
<feature type="glycosylation site" description="N-linked (GlcNAc...) asparagine" evidence="27">
    <location>
        <position position="112"/>
    </location>
</feature>
<feature type="transmembrane region" description="Helical" evidence="23">
    <location>
        <begin position="18"/>
        <end position="39"/>
    </location>
</feature>
<keyword evidence="4" id="KW-0945">Host-virus interaction</keyword>
<evidence type="ECO:0000313" key="25">
    <source>
        <dbReference type="EMBL" id="AFP21514.1"/>
    </source>
</evidence>
<dbReference type="Pfam" id="PF00798">
    <property type="entry name" value="Arena_glycoprot"/>
    <property type="match status" value="2"/>
</dbReference>
<keyword evidence="10" id="KW-1040">Host Golgi apparatus</keyword>
<keyword evidence="3" id="KW-1032">Host cell membrane</keyword>
<evidence type="ECO:0000256" key="20">
    <source>
        <dbReference type="ARBA" id="ARBA00023184"/>
    </source>
</evidence>
<feature type="glycosylation site" description="N-linked (GlcNAc...) asparagine" evidence="28">
    <location>
        <position position="194"/>
    </location>
</feature>
<evidence type="ECO:0000256" key="4">
    <source>
        <dbReference type="ARBA" id="ARBA00022581"/>
    </source>
</evidence>
<reference evidence="27" key="3">
    <citation type="journal article" date="2018" name="Nat. Microbiol.">
        <title>Structural basis for receptor recognition by Lujo virus.</title>
        <authorList>
            <person name="Cohen-Dvashi H."/>
            <person name="Kilimnik I."/>
            <person name="Diskin R."/>
        </authorList>
    </citation>
    <scope>X-RAY CRYSTALLOGRAPHY (2.44 ANGSTROMS) OF 74-199</scope>
    <scope>GLYCOSYLATION AT ASN-112</scope>
    <scope>DISULFIDE BONDS</scope>
</reference>
<keyword evidence="21" id="KW-0449">Lipoprotein</keyword>
<evidence type="ECO:0000256" key="16">
    <source>
        <dbReference type="ARBA" id="ARBA00022989"/>
    </source>
</evidence>
<proteinExistence type="evidence at protein level"/>
<keyword evidence="12" id="KW-0946">Virion</keyword>
<evidence type="ECO:0000256" key="23">
    <source>
        <dbReference type="SAM" id="Phobius"/>
    </source>
</evidence>
<evidence type="ECO:0000256" key="5">
    <source>
        <dbReference type="ARBA" id="ARBA00022595"/>
    </source>
</evidence>
<evidence type="ECO:0000256" key="21">
    <source>
        <dbReference type="ARBA" id="ARBA00023288"/>
    </source>
</evidence>
<evidence type="ECO:0000256" key="15">
    <source>
        <dbReference type="ARBA" id="ARBA00022890"/>
    </source>
</evidence>
<feature type="disulfide bond" evidence="28">
    <location>
        <begin position="263"/>
        <end position="272"/>
    </location>
</feature>
<evidence type="ECO:0007829" key="28">
    <source>
        <dbReference type="PDB" id="8P4T"/>
    </source>
</evidence>
<dbReference type="KEGG" id="vg:7956399"/>
<keyword evidence="22" id="KW-1160">Virus entry into host cell</keyword>
<evidence type="ECO:0000256" key="12">
    <source>
        <dbReference type="ARBA" id="ARBA00022844"/>
    </source>
</evidence>
<keyword evidence="19" id="KW-0325">Glycoprotein</keyword>
<dbReference type="InterPro" id="IPR043015">
    <property type="entry name" value="Arena_glycoprot_zinc-bd"/>
</dbReference>
<keyword evidence="6 23" id="KW-0812">Transmembrane</keyword>
<feature type="disulfide bond" evidence="28">
    <location>
        <begin position="241"/>
        <end position="254"/>
    </location>
</feature>
<feature type="glycosylation site" description="N-linked (GlcNAc...) asparagine" evidence="28">
    <location>
        <position position="104"/>
    </location>
</feature>
<keyword evidence="7" id="KW-0519">Myristate</keyword>
<name>C5ILC1_9VIRU</name>
<evidence type="ECO:0000256" key="8">
    <source>
        <dbReference type="ARBA" id="ARBA00022723"/>
    </source>
</evidence>
<feature type="glycosylation site" description="N-linked (GlcNAc...) asparagine" evidence="28">
    <location>
        <position position="357"/>
    </location>
</feature>
<keyword evidence="18" id="KW-1015">Disulfide bond</keyword>
<evidence type="ECO:0000256" key="2">
    <source>
        <dbReference type="ARBA" id="ARBA00022510"/>
    </source>
</evidence>
<evidence type="ECO:0000256" key="22">
    <source>
        <dbReference type="ARBA" id="ARBA00023296"/>
    </source>
</evidence>
<evidence type="ECO:0000256" key="7">
    <source>
        <dbReference type="ARBA" id="ARBA00022707"/>
    </source>
</evidence>
<feature type="disulfide bond" evidence="28">
    <location>
        <begin position="326"/>
        <end position="347"/>
    </location>
</feature>
<keyword evidence="11" id="KW-0862">Zinc</keyword>
<feature type="glycosylation site" description="N-linked (GlcNAc...) asparagine" evidence="28">
    <location>
        <position position="93"/>
    </location>
</feature>
<keyword evidence="13" id="KW-1043">Host membrane</keyword>
<evidence type="ECO:0000256" key="17">
    <source>
        <dbReference type="ARBA" id="ARBA00023136"/>
    </source>
</evidence>
<keyword evidence="26" id="KW-1185">Reference proteome</keyword>
<dbReference type="Gene3D" id="2.20.28.180">
    <property type="entry name" value="Arenavirus glycoprotein, zinc binding domain"/>
    <property type="match status" value="1"/>
</dbReference>
<keyword evidence="1" id="KW-1168">Fusion of virus membrane with host membrane</keyword>
<dbReference type="GO" id="GO:0075509">
    <property type="term" value="P:endocytosis involved in viral entry into host cell"/>
    <property type="evidence" value="ECO:0007669"/>
    <property type="project" value="UniProtKB-KW"/>
</dbReference>
<evidence type="ECO:0000256" key="9">
    <source>
        <dbReference type="ARBA" id="ARBA00022804"/>
    </source>
</evidence>
<dbReference type="RefSeq" id="YP_002929490.1">
    <property type="nucleotide sequence ID" value="NC_012776.1"/>
</dbReference>
<keyword evidence="15" id="KW-1164">Virus endocytosis by host</keyword>
<evidence type="ECO:0000256" key="13">
    <source>
        <dbReference type="ARBA" id="ARBA00022870"/>
    </source>
</evidence>
<sequence>MGQIVAVFQAIPEILNEAINIVIIVIIMFTLIKGVFNLYKSGLFQLVIFLLLCGKRCDSSLLSGFNLETVHFNMSLLSSIPMVSEQQHCIQHNHSSITFSLLTNKSDLEKCNFTRLQAVDRVIFDLFREFHHRVGDFPVTSDLKCSHNTSYRVIEYEVTKESLPRLQEAVSTLFPDLHLSEDRFLQIQAHDDKNCTGLHPLNYLRLLKENSETHYKVRKLMKLFQWSLSDETGSPLPGGHCLERWLIFASDIKCFDNAAIAKCNKEHDEEFCDMLRLFDYNKASIAKLRGEASSSINLLSGRINAIISDTLLMRSSLKRLMGIPYCNYTKFWYLNHTKLGIHSLPRCWLVSNGSYLNETKFTHDMEDEADKLLTEMLKKEYVRRQEKTPITLMDILMFSVSFYMFSVTLCICNIPTHRHITGLPCPKPHRLRKNGTCACGFFKSINRSTGWAKH</sequence>
<dbReference type="PDBsum" id="6GH8"/>
<feature type="glycosylation site" description="N-linked (GlcNAc...) asparagine" evidence="28">
    <location>
        <position position="73"/>
    </location>
</feature>
<dbReference type="PDB" id="6GH8">
    <property type="method" value="X-ray"/>
    <property type="resolution" value="2.44 A"/>
    <property type="chains" value="B/D=74-199"/>
</dbReference>
<evidence type="ECO:0000256" key="6">
    <source>
        <dbReference type="ARBA" id="ARBA00022692"/>
    </source>
</evidence>
<evidence type="ECO:0000313" key="24">
    <source>
        <dbReference type="EMBL" id="ACR56359.1"/>
    </source>
</evidence>
<dbReference type="GO" id="GO:0019062">
    <property type="term" value="P:virion attachment to host cell"/>
    <property type="evidence" value="ECO:0007669"/>
    <property type="project" value="UniProtKB-KW"/>
</dbReference>
<evidence type="ECO:0000256" key="3">
    <source>
        <dbReference type="ARBA" id="ARBA00022511"/>
    </source>
</evidence>
<dbReference type="GO" id="GO:0019031">
    <property type="term" value="C:viral envelope"/>
    <property type="evidence" value="ECO:0007669"/>
    <property type="project" value="UniProtKB-KW"/>
</dbReference>
<keyword evidence="14" id="KW-0261">Viral envelope protein</keyword>
<dbReference type="OrthoDB" id="4838at10239"/>
<dbReference type="EMBL" id="FJ952384">
    <property type="protein sequence ID" value="ACR56359.1"/>
    <property type="molecule type" value="Genomic_RNA"/>
</dbReference>
<dbReference type="Gene3D" id="6.10.140.1590">
    <property type="match status" value="1"/>
</dbReference>
<keyword evidence="5" id="KW-1162">Viral penetration into host cytoplasm</keyword>
<keyword evidence="27 28" id="KW-0002">3D-structure</keyword>
<keyword evidence="9" id="KW-1161">Viral attachment to host cell</keyword>
<reference evidence="28" key="4">
    <citation type="journal article" date="2024" name="Nat. Commun.">
        <title>The structure of the Lujo virus spike complex.</title>
        <authorList>
            <person name="Eilon-Ashkenazy M."/>
            <person name="Cohen-Dvashi H."/>
            <person name="Borni S."/>
            <person name="Shaked R."/>
            <person name="Calinsky R."/>
            <person name="Levy Y."/>
            <person name="Diskin R."/>
        </authorList>
    </citation>
    <scope>STRUCTURE BY ELECTRON MICROSCOPY (2.96 ANGSTROMS) OF 59-221; 1-58 AND 222-454</scope>
    <scope>DISULFIDE BONDS</scope>
</reference>
<keyword evidence="2" id="KW-1170">Fusion of virus membrane with host endosomal membrane</keyword>
<feature type="disulfide bond" evidence="27 28">
    <location>
        <begin position="89"/>
        <end position="195"/>
    </location>
</feature>
<dbReference type="InterPro" id="IPR001535">
    <property type="entry name" value="Arena_glycoprot"/>
</dbReference>
<evidence type="ECO:0000256" key="1">
    <source>
        <dbReference type="ARBA" id="ARBA00022506"/>
    </source>
</evidence>
<accession>C5ILC1</accession>
<reference evidence="25" key="2">
    <citation type="journal article" date="2012" name="J. Virol.">
        <title>Reverse genetics recovery of lujo virus and role of virus RNA secondary structures in efficient virus growth.</title>
        <authorList>
            <person name="Bergeron E."/>
            <person name="Chakrabarti A.K."/>
            <person name="Bird B.H."/>
            <person name="Dodd K.A."/>
            <person name="McMullan L.K."/>
            <person name="Spiropoulou C.F."/>
            <person name="Nichol S.T."/>
            <person name="Albarino C.G."/>
        </authorList>
    </citation>
    <scope>NUCLEOTIDE SEQUENCE</scope>
</reference>
<dbReference type="GO" id="GO:0046872">
    <property type="term" value="F:metal ion binding"/>
    <property type="evidence" value="ECO:0007669"/>
    <property type="project" value="UniProtKB-KW"/>
</dbReference>
<dbReference type="SMR" id="C5ILC1"/>
<keyword evidence="20" id="KW-1038">Host endoplasmic reticulum</keyword>